<evidence type="ECO:0000256" key="5">
    <source>
        <dbReference type="PROSITE-ProRule" id="PRU00322"/>
    </source>
</evidence>
<dbReference type="Gene3D" id="4.10.1060.10">
    <property type="entry name" value="Zinc finger, RanBP2-type"/>
    <property type="match status" value="3"/>
</dbReference>
<dbReference type="AlphaFoldDB" id="A0A7G2E437"/>
<feature type="compositionally biased region" description="Low complexity" evidence="6">
    <location>
        <begin position="99"/>
        <end position="118"/>
    </location>
</feature>
<dbReference type="InterPro" id="IPR036443">
    <property type="entry name" value="Znf_RanBP2_sf"/>
</dbReference>
<feature type="region of interest" description="Disordered" evidence="6">
    <location>
        <begin position="603"/>
        <end position="625"/>
    </location>
</feature>
<dbReference type="InterPro" id="IPR001876">
    <property type="entry name" value="Znf_RanBP2"/>
</dbReference>
<feature type="domain" description="RanBP2-type" evidence="8">
    <location>
        <begin position="502"/>
        <end position="531"/>
    </location>
</feature>
<dbReference type="SMART" id="SM00212">
    <property type="entry name" value="UBCc"/>
    <property type="match status" value="1"/>
</dbReference>
<dbReference type="InterPro" id="IPR000270">
    <property type="entry name" value="PB1_dom"/>
</dbReference>
<organism evidence="9 10">
    <name type="scientific">Arabidopsis thaliana</name>
    <name type="common">Mouse-ear cress</name>
    <dbReference type="NCBI Taxonomy" id="3702"/>
    <lineage>
        <taxon>Eukaryota</taxon>
        <taxon>Viridiplantae</taxon>
        <taxon>Streptophyta</taxon>
        <taxon>Embryophyta</taxon>
        <taxon>Tracheophyta</taxon>
        <taxon>Spermatophyta</taxon>
        <taxon>Magnoliopsida</taxon>
        <taxon>eudicotyledons</taxon>
        <taxon>Gunneridae</taxon>
        <taxon>Pentapetalae</taxon>
        <taxon>rosids</taxon>
        <taxon>malvids</taxon>
        <taxon>Brassicales</taxon>
        <taxon>Brassicaceae</taxon>
        <taxon>Camelineae</taxon>
        <taxon>Arabidopsis</taxon>
    </lineage>
</organism>
<feature type="compositionally biased region" description="Basic and acidic residues" evidence="6">
    <location>
        <begin position="612"/>
        <end position="625"/>
    </location>
</feature>
<feature type="domain" description="RanBP2-type" evidence="8">
    <location>
        <begin position="424"/>
        <end position="453"/>
    </location>
</feature>
<gene>
    <name evidence="9" type="ORF">AT9943_LOCUS5159</name>
</gene>
<sequence>MVPNTTTVKFLCSYGGRITPRYPDGKLRYQGGDTQLKKKLGEICGIAVTSLRCQLPTDDLDALVTVRSDEDLKNLMEEYDLATTTQVKIHVFLSPLKSTRTTANSSPPPSTTSSSSSKSRSRSPPSPSTPETCPSCVERSILFQSFFFLYTSPFSDDGVDSNPSCAYGCFVLFLPFSYKISPLSELKSGESFAEEFLSALFFETSSSKPCAPNQRAKTQNGEIARPGLVDPSSHPWPEWLDLMGMLAKKGYFEESLIPLMSSKESNHIRTACLNFARHRFTLVRNLSKKDIKVIAGCGCPSTDRKVVNSGKRLRAYVGIDEGNVCGSCNLRGKCERAYAQARDDEGARTIDVMRLLLTYGLDSISPTVENRACQTKLVEDSVRKLLRESVAYSLTDFESAETETAGDELQPNSQDIDERDPRKRPGDWYCTECKFLNFAKNIRCLRCDVFSEERLKQLKEEQKDHLPLKKGDWICQTCNFLNFSKNTRCLRCKDKPTLRQINPGEWECESCNYINFRRNSICLKCDHKRQKAANVTPDSKTVADRQSGVTKTWSFVEEESVKRCNGEEEEEEDGFMGFPVEGGRSNVSKSAEKREQWKLEMTQRIRSNGTKAKKDDNTKNETESKCYDRRRNELLGNISDDGEMDDCQMGSEEEKVVVPRNFRLLEELERGEKGIGDGTVSYGMDDADDILMQSWTGTILGPHNTAYEGKIFQLKLFCGKDYPESPPTVRFQSRINMACVNPENGVVDPSHFPMLSNWRREFTMEDLLIQLKKEMMSSQNRKLAQPLEGNEEGRTDPKGLVVKCCVM</sequence>
<dbReference type="Pfam" id="PF00641">
    <property type="entry name" value="Zn_ribbon_RanBP"/>
    <property type="match status" value="3"/>
</dbReference>
<dbReference type="CDD" id="cd06410">
    <property type="entry name" value="PB1_UP2"/>
    <property type="match status" value="1"/>
</dbReference>
<accession>A0A7G2E437</accession>
<keyword evidence="4" id="KW-0862">Zinc</keyword>
<dbReference type="InterPro" id="IPR016135">
    <property type="entry name" value="UBQ-conjugating_enzyme/RWD"/>
</dbReference>
<dbReference type="SMART" id="SM00547">
    <property type="entry name" value="ZnF_RBZ"/>
    <property type="match status" value="3"/>
</dbReference>
<evidence type="ECO:0000313" key="9">
    <source>
        <dbReference type="EMBL" id="CAD5316854.1"/>
    </source>
</evidence>
<reference evidence="9 10" key="1">
    <citation type="submission" date="2020-09" db="EMBL/GenBank/DDBJ databases">
        <authorList>
            <person name="Ashkenazy H."/>
        </authorList>
    </citation>
    <scope>NUCLEOTIDE SEQUENCE [LARGE SCALE GENOMIC DNA]</scope>
    <source>
        <strain evidence="10">cv. Cdm-0</strain>
    </source>
</reference>
<dbReference type="PANTHER" id="PTHR23111">
    <property type="entry name" value="ZINC FINGER PROTEIN"/>
    <property type="match status" value="1"/>
</dbReference>
<keyword evidence="1" id="KW-0479">Metal-binding</keyword>
<dbReference type="CDD" id="cd23807">
    <property type="entry name" value="UEV_UBE2V"/>
    <property type="match status" value="1"/>
</dbReference>
<feature type="region of interest" description="Disordered" evidence="6">
    <location>
        <begin position="99"/>
        <end position="133"/>
    </location>
</feature>
<name>A0A7G2E437_ARATH</name>
<dbReference type="PANTHER" id="PTHR23111:SF23">
    <property type="entry name" value="RAN BP2_NZF ZINC FINGER-LIKE SUPERFAMILY PROTEIN"/>
    <property type="match status" value="1"/>
</dbReference>
<evidence type="ECO:0000313" key="10">
    <source>
        <dbReference type="Proteomes" id="UP000516314"/>
    </source>
</evidence>
<protein>
    <submittedName>
        <fullName evidence="9">(thale cress) hypothetical protein</fullName>
    </submittedName>
</protein>
<dbReference type="GO" id="GO:0008270">
    <property type="term" value="F:zinc ion binding"/>
    <property type="evidence" value="ECO:0007669"/>
    <property type="project" value="UniProtKB-KW"/>
</dbReference>
<feature type="region of interest" description="Disordered" evidence="6">
    <location>
        <begin position="398"/>
        <end position="422"/>
    </location>
</feature>
<evidence type="ECO:0000259" key="8">
    <source>
        <dbReference type="PROSITE" id="PS50199"/>
    </source>
</evidence>
<feature type="domain" description="UBC core" evidence="7">
    <location>
        <begin position="659"/>
        <end position="807"/>
    </location>
</feature>
<dbReference type="PROSITE" id="PS50127">
    <property type="entry name" value="UBC_2"/>
    <property type="match status" value="1"/>
</dbReference>
<dbReference type="FunFam" id="3.10.110.10:FF:000026">
    <property type="entry name" value="Ubiquitin-conjugating enzyme E2 variant"/>
    <property type="match status" value="1"/>
</dbReference>
<dbReference type="PROSITE" id="PS50199">
    <property type="entry name" value="ZF_RANBP2_2"/>
    <property type="match status" value="3"/>
</dbReference>
<evidence type="ECO:0000256" key="4">
    <source>
        <dbReference type="ARBA" id="ARBA00022833"/>
    </source>
</evidence>
<feature type="domain" description="RanBP2-type" evidence="8">
    <location>
        <begin position="469"/>
        <end position="492"/>
    </location>
</feature>
<dbReference type="SUPFAM" id="SSF90209">
    <property type="entry name" value="Ran binding protein zinc finger-like"/>
    <property type="match status" value="2"/>
</dbReference>
<dbReference type="Pfam" id="PF00179">
    <property type="entry name" value="UQ_con"/>
    <property type="match status" value="1"/>
</dbReference>
<dbReference type="Pfam" id="PF00564">
    <property type="entry name" value="PB1"/>
    <property type="match status" value="1"/>
</dbReference>
<evidence type="ECO:0000259" key="7">
    <source>
        <dbReference type="PROSITE" id="PS50127"/>
    </source>
</evidence>
<dbReference type="PROSITE" id="PS01358">
    <property type="entry name" value="ZF_RANBP2_1"/>
    <property type="match status" value="3"/>
</dbReference>
<feature type="region of interest" description="Disordered" evidence="6">
    <location>
        <begin position="566"/>
        <end position="588"/>
    </location>
</feature>
<dbReference type="Proteomes" id="UP000516314">
    <property type="component" value="Chromosome 1"/>
</dbReference>
<evidence type="ECO:0000256" key="1">
    <source>
        <dbReference type="ARBA" id="ARBA00022723"/>
    </source>
</evidence>
<evidence type="ECO:0000256" key="3">
    <source>
        <dbReference type="ARBA" id="ARBA00022786"/>
    </source>
</evidence>
<proteinExistence type="predicted"/>
<dbReference type="SMART" id="SM00666">
    <property type="entry name" value="PB1"/>
    <property type="match status" value="1"/>
</dbReference>
<evidence type="ECO:0000256" key="2">
    <source>
        <dbReference type="ARBA" id="ARBA00022771"/>
    </source>
</evidence>
<dbReference type="Gene3D" id="3.10.110.10">
    <property type="entry name" value="Ubiquitin Conjugating Enzyme"/>
    <property type="match status" value="1"/>
</dbReference>
<dbReference type="SUPFAM" id="SSF54495">
    <property type="entry name" value="UBC-like"/>
    <property type="match status" value="1"/>
</dbReference>
<keyword evidence="3" id="KW-0833">Ubl conjugation pathway</keyword>
<dbReference type="SUPFAM" id="SSF54277">
    <property type="entry name" value="CAD &amp; PB1 domains"/>
    <property type="match status" value="1"/>
</dbReference>
<dbReference type="EMBL" id="LR881466">
    <property type="protein sequence ID" value="CAD5316854.1"/>
    <property type="molecule type" value="Genomic_DNA"/>
</dbReference>
<keyword evidence="2 5" id="KW-0863">Zinc-finger</keyword>
<evidence type="ECO:0000256" key="6">
    <source>
        <dbReference type="SAM" id="MobiDB-lite"/>
    </source>
</evidence>
<dbReference type="InterPro" id="IPR000608">
    <property type="entry name" value="UBC"/>
</dbReference>